<dbReference type="Gene3D" id="3.40.50.2000">
    <property type="entry name" value="Glycogen Phosphorylase B"/>
    <property type="match status" value="1"/>
</dbReference>
<dbReference type="AlphaFoldDB" id="A0AAD9XSL4"/>
<sequence>MGSEIPQLHIFFFPFMAHGHMIPLVDMSKLFGTRGVKISIISTPANAPLLSSTIQRSNDLGIEMDLKIINFPVEAGLPEGCEILTPSLTEEKRRACLSYF</sequence>
<dbReference type="SUPFAM" id="SSF53756">
    <property type="entry name" value="UDP-Glycosyltransferase/glycogen phosphorylase"/>
    <property type="match status" value="1"/>
</dbReference>
<keyword evidence="2" id="KW-0808">Transferase</keyword>
<evidence type="ECO:0000313" key="3">
    <source>
        <dbReference type="EMBL" id="KAK2665039.1"/>
    </source>
</evidence>
<dbReference type="EMBL" id="JANJYI010000001">
    <property type="protein sequence ID" value="KAK2665039.1"/>
    <property type="molecule type" value="Genomic_DNA"/>
</dbReference>
<name>A0AAD9XSL4_9ROSI</name>
<evidence type="ECO:0000256" key="2">
    <source>
        <dbReference type="ARBA" id="ARBA00022676"/>
    </source>
</evidence>
<accession>A0AAD9XSL4</accession>
<gene>
    <name evidence="3" type="ORF">Ddye_003613</name>
</gene>
<comment type="caution">
    <text evidence="3">The sequence shown here is derived from an EMBL/GenBank/DDBJ whole genome shotgun (WGS) entry which is preliminary data.</text>
</comment>
<protein>
    <submittedName>
        <fullName evidence="3">Uncharacterized protein</fullName>
    </submittedName>
</protein>
<dbReference type="GO" id="GO:0035251">
    <property type="term" value="F:UDP-glucosyltransferase activity"/>
    <property type="evidence" value="ECO:0007669"/>
    <property type="project" value="UniProtKB-ARBA"/>
</dbReference>
<dbReference type="Proteomes" id="UP001280121">
    <property type="component" value="Unassembled WGS sequence"/>
</dbReference>
<proteinExistence type="inferred from homology"/>
<evidence type="ECO:0000256" key="1">
    <source>
        <dbReference type="ARBA" id="ARBA00009995"/>
    </source>
</evidence>
<keyword evidence="4" id="KW-1185">Reference proteome</keyword>
<keyword evidence="2" id="KW-0328">Glycosyltransferase</keyword>
<organism evidence="3 4">
    <name type="scientific">Dipteronia dyeriana</name>
    <dbReference type="NCBI Taxonomy" id="168575"/>
    <lineage>
        <taxon>Eukaryota</taxon>
        <taxon>Viridiplantae</taxon>
        <taxon>Streptophyta</taxon>
        <taxon>Embryophyta</taxon>
        <taxon>Tracheophyta</taxon>
        <taxon>Spermatophyta</taxon>
        <taxon>Magnoliopsida</taxon>
        <taxon>eudicotyledons</taxon>
        <taxon>Gunneridae</taxon>
        <taxon>Pentapetalae</taxon>
        <taxon>rosids</taxon>
        <taxon>malvids</taxon>
        <taxon>Sapindales</taxon>
        <taxon>Sapindaceae</taxon>
        <taxon>Hippocastanoideae</taxon>
        <taxon>Acereae</taxon>
        <taxon>Dipteronia</taxon>
    </lineage>
</organism>
<evidence type="ECO:0000313" key="4">
    <source>
        <dbReference type="Proteomes" id="UP001280121"/>
    </source>
</evidence>
<reference evidence="3" key="1">
    <citation type="journal article" date="2023" name="Plant J.">
        <title>Genome sequences and population genomics provide insights into the demographic history, inbreeding, and mutation load of two 'living fossil' tree species of Dipteronia.</title>
        <authorList>
            <person name="Feng Y."/>
            <person name="Comes H.P."/>
            <person name="Chen J."/>
            <person name="Zhu S."/>
            <person name="Lu R."/>
            <person name="Zhang X."/>
            <person name="Li P."/>
            <person name="Qiu J."/>
            <person name="Olsen K.M."/>
            <person name="Qiu Y."/>
        </authorList>
    </citation>
    <scope>NUCLEOTIDE SEQUENCE</scope>
    <source>
        <strain evidence="3">KIB01</strain>
    </source>
</reference>
<comment type="similarity">
    <text evidence="1">Belongs to the UDP-glycosyltransferase family.</text>
</comment>
<dbReference type="PANTHER" id="PTHR48047:SF45">
    <property type="entry name" value="SCOPOLETIN GLUCOSYLTRANSFERASE-LIKE"/>
    <property type="match status" value="1"/>
</dbReference>
<dbReference type="PANTHER" id="PTHR48047">
    <property type="entry name" value="GLYCOSYLTRANSFERASE"/>
    <property type="match status" value="1"/>
</dbReference>